<keyword evidence="2" id="KW-1185">Reference proteome</keyword>
<reference evidence="1 2" key="1">
    <citation type="submission" date="2022-09" db="EMBL/GenBank/DDBJ databases">
        <authorList>
            <person name="Han X.L."/>
            <person name="Wang Q."/>
            <person name="Lu T."/>
        </authorList>
    </citation>
    <scope>NUCLEOTIDE SEQUENCE [LARGE SCALE GENOMIC DNA]</scope>
    <source>
        <strain evidence="1 2">WQ 127069</strain>
    </source>
</reference>
<dbReference type="RefSeq" id="WP_262684438.1">
    <property type="nucleotide sequence ID" value="NZ_JAOQIO010000038.1"/>
</dbReference>
<sequence length="347" mass="40139">MSNNRRMNRKGVNYDVGTFTRGQQSSSRDVFDPAIVQREMQIIKHDLHCNAVRISGQDIARLTCAAEFAIQHGLEVWWSPAFVDADQQETLSYLADCAKAAEVLRRQSPHIIFVTGCELTFFMKGLVDGDTAFERIQTFMKPWRLLKSTLLKGSFHKRLNSFLSKAVAVVREHFQGQLTYASGTWENVNWDEFDFVGIDYYREKLNKHTYREKLRAYFQYGKPVVVLEFGCCTYQGAEDKGGYGWAIVDRSQIPNQLNGAYIRDENEQVNYLGELLDIFTEERVDGAFWFTFVMPLYPFNEKPLYDLDTASYSLVKTYTDQYGATYTDMPWEIKKSFTALAEYYAKS</sequence>
<dbReference type="Gene3D" id="3.20.20.80">
    <property type="entry name" value="Glycosidases"/>
    <property type="match status" value="1"/>
</dbReference>
<dbReference type="SUPFAM" id="SSF51445">
    <property type="entry name" value="(Trans)glycosidases"/>
    <property type="match status" value="1"/>
</dbReference>
<evidence type="ECO:0000313" key="2">
    <source>
        <dbReference type="Proteomes" id="UP001652445"/>
    </source>
</evidence>
<comment type="caution">
    <text evidence="1">The sequence shown here is derived from an EMBL/GenBank/DDBJ whole genome shotgun (WGS) entry which is preliminary data.</text>
</comment>
<accession>A0ABT2UEQ8</accession>
<dbReference type="Proteomes" id="UP001652445">
    <property type="component" value="Unassembled WGS sequence"/>
</dbReference>
<evidence type="ECO:0000313" key="1">
    <source>
        <dbReference type="EMBL" id="MCU6793129.1"/>
    </source>
</evidence>
<name>A0ABT2UEQ8_9BACL</name>
<gene>
    <name evidence="1" type="ORF">OB236_13480</name>
</gene>
<protein>
    <recommendedName>
        <fullName evidence="3">Abortive infection protein</fullName>
    </recommendedName>
</protein>
<evidence type="ECO:0008006" key="3">
    <source>
        <dbReference type="Google" id="ProtNLM"/>
    </source>
</evidence>
<dbReference type="EMBL" id="JAOQIO010000038">
    <property type="protein sequence ID" value="MCU6793129.1"/>
    <property type="molecule type" value="Genomic_DNA"/>
</dbReference>
<proteinExistence type="predicted"/>
<organism evidence="1 2">
    <name type="scientific">Paenibacillus baimaensis</name>
    <dbReference type="NCBI Taxonomy" id="2982185"/>
    <lineage>
        <taxon>Bacteria</taxon>
        <taxon>Bacillati</taxon>
        <taxon>Bacillota</taxon>
        <taxon>Bacilli</taxon>
        <taxon>Bacillales</taxon>
        <taxon>Paenibacillaceae</taxon>
        <taxon>Paenibacillus</taxon>
    </lineage>
</organism>
<dbReference type="InterPro" id="IPR017853">
    <property type="entry name" value="GH"/>
</dbReference>